<evidence type="ECO:0000313" key="3">
    <source>
        <dbReference type="Proteomes" id="UP001362999"/>
    </source>
</evidence>
<reference evidence="2 3" key="1">
    <citation type="journal article" date="2024" name="J Genomics">
        <title>Draft genome sequencing and assembly of Favolaschia claudopus CIRM-BRFM 2984 isolated from oak limbs.</title>
        <authorList>
            <person name="Navarro D."/>
            <person name="Drula E."/>
            <person name="Chaduli D."/>
            <person name="Cazenave R."/>
            <person name="Ahrendt S."/>
            <person name="Wang J."/>
            <person name="Lipzen A."/>
            <person name="Daum C."/>
            <person name="Barry K."/>
            <person name="Grigoriev I.V."/>
            <person name="Favel A."/>
            <person name="Rosso M.N."/>
            <person name="Martin F."/>
        </authorList>
    </citation>
    <scope>NUCLEOTIDE SEQUENCE [LARGE SCALE GENOMIC DNA]</scope>
    <source>
        <strain evidence="2 3">CIRM-BRFM 2984</strain>
    </source>
</reference>
<proteinExistence type="predicted"/>
<feature type="compositionally biased region" description="Polar residues" evidence="1">
    <location>
        <begin position="66"/>
        <end position="80"/>
    </location>
</feature>
<accession>A0AAV9ZTI2</accession>
<protein>
    <submittedName>
        <fullName evidence="2">Uncharacterized protein</fullName>
    </submittedName>
</protein>
<organism evidence="2 3">
    <name type="scientific">Favolaschia claudopus</name>
    <dbReference type="NCBI Taxonomy" id="2862362"/>
    <lineage>
        <taxon>Eukaryota</taxon>
        <taxon>Fungi</taxon>
        <taxon>Dikarya</taxon>
        <taxon>Basidiomycota</taxon>
        <taxon>Agaricomycotina</taxon>
        <taxon>Agaricomycetes</taxon>
        <taxon>Agaricomycetidae</taxon>
        <taxon>Agaricales</taxon>
        <taxon>Marasmiineae</taxon>
        <taxon>Mycenaceae</taxon>
        <taxon>Favolaschia</taxon>
    </lineage>
</organism>
<keyword evidence="3" id="KW-1185">Reference proteome</keyword>
<sequence length="399" mass="44027">MPHESSLRTSNLPNLAWQGSIADRRSALARAARKAALSNVWVTETIAGLCKATRVALGPLRSRQRAVSVTQSSGSGNTRGLHQRHPFGPNSSPQLRYWLARLPTSTTLQHTPHAMNLLTPPTTPRRHQQLQRQIQRDLCAMKAAPRRRVPAQHDKNMPPRQIRPLLARDPLVNAEDIKQLAKTVRHLHRKSLPTDPWPKEQEGSGNVPRRLREWMSILRRLSSITSSKSLALQAIHNGLPTPPATQQSASAADVGLKPLIFAQARPEGTGNRTRQYNQNASPARPPTSPTPPKNSRSPYGMCCNHGKVALQQLEEPPEPLHSFFVGNVNNSTPARPKFTGFFGEQTSPRNASEPNPKKRMYQMAGRVKTGVKGLPPVVAQGVPVTDTKMNFINRSTGNC</sequence>
<gene>
    <name evidence="2" type="ORF">R3P38DRAFT_2802793</name>
</gene>
<feature type="compositionally biased region" description="Pro residues" evidence="1">
    <location>
        <begin position="283"/>
        <end position="292"/>
    </location>
</feature>
<dbReference type="EMBL" id="JAWWNJ010000111">
    <property type="protein sequence ID" value="KAK6992309.1"/>
    <property type="molecule type" value="Genomic_DNA"/>
</dbReference>
<evidence type="ECO:0000256" key="1">
    <source>
        <dbReference type="SAM" id="MobiDB-lite"/>
    </source>
</evidence>
<dbReference type="Proteomes" id="UP001362999">
    <property type="component" value="Unassembled WGS sequence"/>
</dbReference>
<dbReference type="AlphaFoldDB" id="A0AAV9ZTI2"/>
<feature type="region of interest" description="Disordered" evidence="1">
    <location>
        <begin position="264"/>
        <end position="300"/>
    </location>
</feature>
<name>A0AAV9ZTI2_9AGAR</name>
<feature type="region of interest" description="Disordered" evidence="1">
    <location>
        <begin position="66"/>
        <end position="92"/>
    </location>
</feature>
<evidence type="ECO:0000313" key="2">
    <source>
        <dbReference type="EMBL" id="KAK6992309.1"/>
    </source>
</evidence>
<comment type="caution">
    <text evidence="2">The sequence shown here is derived from an EMBL/GenBank/DDBJ whole genome shotgun (WGS) entry which is preliminary data.</text>
</comment>